<dbReference type="InterPro" id="IPR000307">
    <property type="entry name" value="Ribosomal_bS16"/>
</dbReference>
<dbReference type="PANTHER" id="PTHR12919">
    <property type="entry name" value="30S RIBOSOMAL PROTEIN S16"/>
    <property type="match status" value="1"/>
</dbReference>
<dbReference type="GO" id="GO:0005737">
    <property type="term" value="C:cytoplasm"/>
    <property type="evidence" value="ECO:0007669"/>
    <property type="project" value="UniProtKB-ARBA"/>
</dbReference>
<dbReference type="InterPro" id="IPR020592">
    <property type="entry name" value="Ribosomal_bS16_CS"/>
</dbReference>
<gene>
    <name evidence="3 5" type="primary">rpsP</name>
    <name evidence="5" type="ORF">ENT43_01260</name>
</gene>
<feature type="compositionally biased region" description="Basic and acidic residues" evidence="4">
    <location>
        <begin position="95"/>
        <end position="138"/>
    </location>
</feature>
<feature type="region of interest" description="Disordered" evidence="4">
    <location>
        <begin position="92"/>
        <end position="172"/>
    </location>
</feature>
<comment type="similarity">
    <text evidence="3">Belongs to the bacterial ribosomal protein bS16 family.</text>
</comment>
<organism evidence="5">
    <name type="scientific">candidate division CPR3 bacterium</name>
    <dbReference type="NCBI Taxonomy" id="2268181"/>
    <lineage>
        <taxon>Bacteria</taxon>
        <taxon>Bacteria division CPR3</taxon>
    </lineage>
</organism>
<sequence length="172" mass="19919">MLRIKLTRYGKKDRPTWRVVVVEKTKTGKGRVSDYIGNYDPHQKSKVFNLDLEKYEKWVKNGAQPTDSILRLKGRFIDKNKDYQKIVATKIYKSKKPEEAPAKVDKVEKPIESEEKSEVSETEEPKTEESPIEEKSEDIAVETPIEEVKEESKSEESKEDTVESPAEEKTEE</sequence>
<dbReference type="GO" id="GO:0006412">
    <property type="term" value="P:translation"/>
    <property type="evidence" value="ECO:0007669"/>
    <property type="project" value="UniProtKB-UniRule"/>
</dbReference>
<dbReference type="InterPro" id="IPR023803">
    <property type="entry name" value="Ribosomal_bS16_dom_sf"/>
</dbReference>
<dbReference type="GO" id="GO:0003735">
    <property type="term" value="F:structural constituent of ribosome"/>
    <property type="evidence" value="ECO:0007669"/>
    <property type="project" value="InterPro"/>
</dbReference>
<accession>A0A7C4M060</accession>
<reference evidence="5" key="1">
    <citation type="journal article" date="2020" name="mSystems">
        <title>Genome- and Community-Level Interaction Insights into Carbon Utilization and Element Cycling Functions of Hydrothermarchaeota in Hydrothermal Sediment.</title>
        <authorList>
            <person name="Zhou Z."/>
            <person name="Liu Y."/>
            <person name="Xu W."/>
            <person name="Pan J."/>
            <person name="Luo Z.H."/>
            <person name="Li M."/>
        </authorList>
    </citation>
    <scope>NUCLEOTIDE SEQUENCE [LARGE SCALE GENOMIC DNA]</scope>
    <source>
        <strain evidence="5">SpSt-579</strain>
    </source>
</reference>
<keyword evidence="1 3" id="KW-0689">Ribosomal protein</keyword>
<dbReference type="EMBL" id="DSYQ01000004">
    <property type="protein sequence ID" value="HGT70869.1"/>
    <property type="molecule type" value="Genomic_DNA"/>
</dbReference>
<evidence type="ECO:0000256" key="1">
    <source>
        <dbReference type="ARBA" id="ARBA00022980"/>
    </source>
</evidence>
<protein>
    <recommendedName>
        <fullName evidence="3">Small ribosomal subunit protein bS16</fullName>
    </recommendedName>
</protein>
<evidence type="ECO:0000313" key="5">
    <source>
        <dbReference type="EMBL" id="HGT70869.1"/>
    </source>
</evidence>
<dbReference type="NCBIfam" id="TIGR00002">
    <property type="entry name" value="S16"/>
    <property type="match status" value="1"/>
</dbReference>
<dbReference type="PROSITE" id="PS00732">
    <property type="entry name" value="RIBOSOMAL_S16"/>
    <property type="match status" value="1"/>
</dbReference>
<dbReference type="SUPFAM" id="SSF54565">
    <property type="entry name" value="Ribosomal protein S16"/>
    <property type="match status" value="1"/>
</dbReference>
<dbReference type="AlphaFoldDB" id="A0A7C4M060"/>
<evidence type="ECO:0000256" key="2">
    <source>
        <dbReference type="ARBA" id="ARBA00023274"/>
    </source>
</evidence>
<dbReference type="HAMAP" id="MF_00385">
    <property type="entry name" value="Ribosomal_bS16"/>
    <property type="match status" value="1"/>
</dbReference>
<proteinExistence type="inferred from homology"/>
<dbReference type="Gene3D" id="3.30.1320.10">
    <property type="match status" value="1"/>
</dbReference>
<dbReference type="PANTHER" id="PTHR12919:SF20">
    <property type="entry name" value="SMALL RIBOSOMAL SUBUNIT PROTEIN BS16M"/>
    <property type="match status" value="1"/>
</dbReference>
<keyword evidence="2 3" id="KW-0687">Ribonucleoprotein</keyword>
<dbReference type="Pfam" id="PF00886">
    <property type="entry name" value="Ribosomal_S16"/>
    <property type="match status" value="1"/>
</dbReference>
<dbReference type="GO" id="GO:0015935">
    <property type="term" value="C:small ribosomal subunit"/>
    <property type="evidence" value="ECO:0007669"/>
    <property type="project" value="TreeGrafter"/>
</dbReference>
<name>A0A7C4M060_UNCC3</name>
<evidence type="ECO:0000256" key="4">
    <source>
        <dbReference type="SAM" id="MobiDB-lite"/>
    </source>
</evidence>
<evidence type="ECO:0000256" key="3">
    <source>
        <dbReference type="HAMAP-Rule" id="MF_00385"/>
    </source>
</evidence>
<comment type="caution">
    <text evidence="5">The sequence shown here is derived from an EMBL/GenBank/DDBJ whole genome shotgun (WGS) entry which is preliminary data.</text>
</comment>
<feature type="compositionally biased region" description="Basic and acidic residues" evidence="4">
    <location>
        <begin position="146"/>
        <end position="172"/>
    </location>
</feature>